<organism evidence="3 4">
    <name type="scientific">Pinctada imbricata</name>
    <name type="common">Atlantic pearl-oyster</name>
    <name type="synonym">Pinctada martensii</name>
    <dbReference type="NCBI Taxonomy" id="66713"/>
    <lineage>
        <taxon>Eukaryota</taxon>
        <taxon>Metazoa</taxon>
        <taxon>Spiralia</taxon>
        <taxon>Lophotrochozoa</taxon>
        <taxon>Mollusca</taxon>
        <taxon>Bivalvia</taxon>
        <taxon>Autobranchia</taxon>
        <taxon>Pteriomorphia</taxon>
        <taxon>Pterioida</taxon>
        <taxon>Pterioidea</taxon>
        <taxon>Pteriidae</taxon>
        <taxon>Pinctada</taxon>
    </lineage>
</organism>
<evidence type="ECO:0000256" key="1">
    <source>
        <dbReference type="SAM" id="Phobius"/>
    </source>
</evidence>
<comment type="caution">
    <text evidence="3">The sequence shown here is derived from an EMBL/GenBank/DDBJ whole genome shotgun (WGS) entry which is preliminary data.</text>
</comment>
<reference evidence="3" key="1">
    <citation type="submission" date="2019-08" db="EMBL/GenBank/DDBJ databases">
        <title>The improved chromosome-level genome for the pearl oyster Pinctada fucata martensii using PacBio sequencing and Hi-C.</title>
        <authorList>
            <person name="Zheng Z."/>
        </authorList>
    </citation>
    <scope>NUCLEOTIDE SEQUENCE</scope>
    <source>
        <strain evidence="3">ZZ-2019</strain>
        <tissue evidence="3">Adductor muscle</tissue>
    </source>
</reference>
<evidence type="ECO:0000313" key="3">
    <source>
        <dbReference type="EMBL" id="KAK3099346.1"/>
    </source>
</evidence>
<dbReference type="EMBL" id="VSWD01000006">
    <property type="protein sequence ID" value="KAK3099346.1"/>
    <property type="molecule type" value="Genomic_DNA"/>
</dbReference>
<accession>A0AA88YCA9</accession>
<feature type="transmembrane region" description="Helical" evidence="1">
    <location>
        <begin position="49"/>
        <end position="67"/>
    </location>
</feature>
<dbReference type="InterPro" id="IPR031973">
    <property type="entry name" value="Deltameth_res_prag01"/>
</dbReference>
<feature type="domain" description="Deltamethrin resistance protein prag01" evidence="2">
    <location>
        <begin position="32"/>
        <end position="74"/>
    </location>
</feature>
<name>A0AA88YCA9_PINIB</name>
<keyword evidence="1" id="KW-1133">Transmembrane helix</keyword>
<evidence type="ECO:0000259" key="2">
    <source>
        <dbReference type="Pfam" id="PF16020"/>
    </source>
</evidence>
<proteinExistence type="predicted"/>
<protein>
    <recommendedName>
        <fullName evidence="2">Deltamethrin resistance protein prag01 domain-containing protein</fullName>
    </recommendedName>
</protein>
<keyword evidence="4" id="KW-1185">Reference proteome</keyword>
<dbReference type="AlphaFoldDB" id="A0AA88YCA9"/>
<evidence type="ECO:0000313" key="4">
    <source>
        <dbReference type="Proteomes" id="UP001186944"/>
    </source>
</evidence>
<sequence>MLQQRHGGGSSVTLKDIDAEDKMIGNHLDSAPVPSGDWSENYKKRQLKLNFQLVAAIIFFAGSVYYAKIMGSLDVGFPYEIPIPEHLVPEEAKRKKSITDTYAFQAALIEAYICIELHRISATKYKYYLGTKITSTNNDYMYGALSGTSIDMATACNRATPYDQATFITLFKEGTLDTGESVASCPHELLNNYGSVTIYNADSSVSCGENTVKGCEDRTQLRYTYQSCSTGLAFSSGGLFFCLHNEVVDGTTYVILYNNDTTVNGASTYRHTCMALVQSSAQISVTEMPLFCSDESMTSSTVSSPGIKYAMTSKTEDCCKLLFIHLSNYINYTNVEIIFQVLSEKNQKTNKQRKHLKCLQCT</sequence>
<gene>
    <name evidence="3" type="ORF">FSP39_003085</name>
</gene>
<dbReference type="Proteomes" id="UP001186944">
    <property type="component" value="Unassembled WGS sequence"/>
</dbReference>
<keyword evidence="1" id="KW-0472">Membrane</keyword>
<dbReference type="Pfam" id="PF16020">
    <property type="entry name" value="Deltameth_res"/>
    <property type="match status" value="1"/>
</dbReference>
<keyword evidence="1" id="KW-0812">Transmembrane</keyword>